<evidence type="ECO:0000256" key="4">
    <source>
        <dbReference type="ARBA" id="ARBA00023015"/>
    </source>
</evidence>
<dbReference type="InterPro" id="IPR051089">
    <property type="entry name" value="prtT"/>
</dbReference>
<evidence type="ECO:0000256" key="6">
    <source>
        <dbReference type="ARBA" id="ARBA00023163"/>
    </source>
</evidence>
<proteinExistence type="predicted"/>
<gene>
    <name evidence="10" type="ORF">BJX63DRAFT_395831</name>
</gene>
<dbReference type="Pfam" id="PF00172">
    <property type="entry name" value="Zn_clus"/>
    <property type="match status" value="1"/>
</dbReference>
<dbReference type="Pfam" id="PF04082">
    <property type="entry name" value="Fungal_trans"/>
    <property type="match status" value="1"/>
</dbReference>
<sequence>MRGRKTKHTACVHCRQMKVACDRYKHPSESCSRCLRTNQPCTIDPSFKREIRRDRMSVLERELKEARQTKDNEAQEQDAQIPSHNNGLQCSSIGRTVRGVYLPNELIDFLLNEYYTHYHTFCPILSEQLHFFEYSGPSPLLFATVMVTALRRKTEHQSLYLELVKVTKTLISESIWPEKSNLLTMQVLLLLCHWPLPFEKSEDPSATFISQATVIGHRLGLHRPGCSADFDYGIIPSEQLERIRQLTWVVCVILNVSISAQIGIPPAIQIDQGPVLAIIMSKPGWLPDSLFSQLHIARHGVNISSWAEEYLSSDARSTMHESNTLIHHFENELRLLKSQFNDSSLPSEQLVFLGTKLMLYICALTASGSQTTADRTASASPLSSPNRWLLARAYLTATSIIQAALSLETGERWLYAPVRLHKIALNALCLLYLIKCSSVSGSDAIDQTMLGDTICRGQVLFKDLPIVPGDFMSRANAVFDKLTAIAATSRTRIPDLLQVKSRLGANAAFSAARRAKSAPSLWFSSATGAEVPEEPHEMISNPRALDNLLLLDIDLGELFGTDFGI</sequence>
<accession>A0ABR4HBV3</accession>
<protein>
    <recommendedName>
        <fullName evidence="9">Zn(2)-C6 fungal-type domain-containing protein</fullName>
    </recommendedName>
</protein>
<feature type="compositionally biased region" description="Basic and acidic residues" evidence="8">
    <location>
        <begin position="64"/>
        <end position="73"/>
    </location>
</feature>
<dbReference type="SMART" id="SM00066">
    <property type="entry name" value="GAL4"/>
    <property type="match status" value="1"/>
</dbReference>
<dbReference type="PANTHER" id="PTHR31845">
    <property type="entry name" value="FINGER DOMAIN PROTEIN, PUTATIVE-RELATED"/>
    <property type="match status" value="1"/>
</dbReference>
<dbReference type="Gene3D" id="4.10.240.10">
    <property type="entry name" value="Zn(2)-C6 fungal-type DNA-binding domain"/>
    <property type="match status" value="1"/>
</dbReference>
<evidence type="ECO:0000313" key="10">
    <source>
        <dbReference type="EMBL" id="KAL2812699.1"/>
    </source>
</evidence>
<dbReference type="CDD" id="cd12148">
    <property type="entry name" value="fungal_TF_MHR"/>
    <property type="match status" value="1"/>
</dbReference>
<dbReference type="EMBL" id="JBFXLT010000045">
    <property type="protein sequence ID" value="KAL2812699.1"/>
    <property type="molecule type" value="Genomic_DNA"/>
</dbReference>
<evidence type="ECO:0000256" key="3">
    <source>
        <dbReference type="ARBA" id="ARBA00022833"/>
    </source>
</evidence>
<dbReference type="PROSITE" id="PS00463">
    <property type="entry name" value="ZN2_CY6_FUNGAL_1"/>
    <property type="match status" value="1"/>
</dbReference>
<comment type="caution">
    <text evidence="10">The sequence shown here is derived from an EMBL/GenBank/DDBJ whole genome shotgun (WGS) entry which is preliminary data.</text>
</comment>
<organism evidence="10 11">
    <name type="scientific">Aspergillus granulosus</name>
    <dbReference type="NCBI Taxonomy" id="176169"/>
    <lineage>
        <taxon>Eukaryota</taxon>
        <taxon>Fungi</taxon>
        <taxon>Dikarya</taxon>
        <taxon>Ascomycota</taxon>
        <taxon>Pezizomycotina</taxon>
        <taxon>Eurotiomycetes</taxon>
        <taxon>Eurotiomycetidae</taxon>
        <taxon>Eurotiales</taxon>
        <taxon>Aspergillaceae</taxon>
        <taxon>Aspergillus</taxon>
        <taxon>Aspergillus subgen. Nidulantes</taxon>
    </lineage>
</organism>
<keyword evidence="3" id="KW-0862">Zinc</keyword>
<keyword evidence="5" id="KW-0238">DNA-binding</keyword>
<keyword evidence="6" id="KW-0804">Transcription</keyword>
<evidence type="ECO:0000256" key="5">
    <source>
        <dbReference type="ARBA" id="ARBA00023125"/>
    </source>
</evidence>
<keyword evidence="11" id="KW-1185">Reference proteome</keyword>
<name>A0ABR4HBV3_9EURO</name>
<evidence type="ECO:0000256" key="2">
    <source>
        <dbReference type="ARBA" id="ARBA00022723"/>
    </source>
</evidence>
<dbReference type="SUPFAM" id="SSF57701">
    <property type="entry name" value="Zn2/Cys6 DNA-binding domain"/>
    <property type="match status" value="1"/>
</dbReference>
<dbReference type="PROSITE" id="PS50048">
    <property type="entry name" value="ZN2_CY6_FUNGAL_2"/>
    <property type="match status" value="1"/>
</dbReference>
<reference evidence="10 11" key="1">
    <citation type="submission" date="2024-07" db="EMBL/GenBank/DDBJ databases">
        <title>Section-level genome sequencing and comparative genomics of Aspergillus sections Usti and Cavernicolus.</title>
        <authorList>
            <consortium name="Lawrence Berkeley National Laboratory"/>
            <person name="Nybo J.L."/>
            <person name="Vesth T.C."/>
            <person name="Theobald S."/>
            <person name="Frisvad J.C."/>
            <person name="Larsen T.O."/>
            <person name="Kjaerboelling I."/>
            <person name="Rothschild-Mancinelli K."/>
            <person name="Lyhne E.K."/>
            <person name="Kogle M.E."/>
            <person name="Barry K."/>
            <person name="Clum A."/>
            <person name="Na H."/>
            <person name="Ledsgaard L."/>
            <person name="Lin J."/>
            <person name="Lipzen A."/>
            <person name="Kuo A."/>
            <person name="Riley R."/>
            <person name="Mondo S."/>
            <person name="Labutti K."/>
            <person name="Haridas S."/>
            <person name="Pangalinan J."/>
            <person name="Salamov A.A."/>
            <person name="Simmons B.A."/>
            <person name="Magnuson J.K."/>
            <person name="Chen J."/>
            <person name="Drula E."/>
            <person name="Henrissat B."/>
            <person name="Wiebenga A."/>
            <person name="Lubbers R.J."/>
            <person name="Gomes A.C."/>
            <person name="Makela M.R."/>
            <person name="Stajich J."/>
            <person name="Grigoriev I.V."/>
            <person name="Mortensen U.H."/>
            <person name="De Vries R.P."/>
            <person name="Baker S.E."/>
            <person name="Andersen M.R."/>
        </authorList>
    </citation>
    <scope>NUCLEOTIDE SEQUENCE [LARGE SCALE GENOMIC DNA]</scope>
    <source>
        <strain evidence="10 11">CBS 588.65</strain>
    </source>
</reference>
<evidence type="ECO:0000256" key="7">
    <source>
        <dbReference type="ARBA" id="ARBA00023242"/>
    </source>
</evidence>
<dbReference type="PANTHER" id="PTHR31845:SF21">
    <property type="entry name" value="REGULATORY PROTEIN LEU3"/>
    <property type="match status" value="1"/>
</dbReference>
<dbReference type="InterPro" id="IPR007219">
    <property type="entry name" value="XnlR_reg_dom"/>
</dbReference>
<evidence type="ECO:0000313" key="11">
    <source>
        <dbReference type="Proteomes" id="UP001610334"/>
    </source>
</evidence>
<dbReference type="InterPro" id="IPR001138">
    <property type="entry name" value="Zn2Cys6_DnaBD"/>
</dbReference>
<keyword evidence="4" id="KW-0805">Transcription regulation</keyword>
<evidence type="ECO:0000256" key="1">
    <source>
        <dbReference type="ARBA" id="ARBA00004123"/>
    </source>
</evidence>
<dbReference type="InterPro" id="IPR036864">
    <property type="entry name" value="Zn2-C6_fun-type_DNA-bd_sf"/>
</dbReference>
<keyword evidence="7" id="KW-0539">Nucleus</keyword>
<feature type="region of interest" description="Disordered" evidence="8">
    <location>
        <begin position="64"/>
        <end position="87"/>
    </location>
</feature>
<comment type="subcellular location">
    <subcellularLocation>
        <location evidence="1">Nucleus</location>
    </subcellularLocation>
</comment>
<dbReference type="CDD" id="cd00067">
    <property type="entry name" value="GAL4"/>
    <property type="match status" value="1"/>
</dbReference>
<feature type="domain" description="Zn(2)-C6 fungal-type" evidence="9">
    <location>
        <begin position="10"/>
        <end position="43"/>
    </location>
</feature>
<keyword evidence="2" id="KW-0479">Metal-binding</keyword>
<feature type="compositionally biased region" description="Polar residues" evidence="8">
    <location>
        <begin position="77"/>
        <end position="87"/>
    </location>
</feature>
<dbReference type="Proteomes" id="UP001610334">
    <property type="component" value="Unassembled WGS sequence"/>
</dbReference>
<evidence type="ECO:0000259" key="9">
    <source>
        <dbReference type="PROSITE" id="PS50048"/>
    </source>
</evidence>
<evidence type="ECO:0000256" key="8">
    <source>
        <dbReference type="SAM" id="MobiDB-lite"/>
    </source>
</evidence>